<dbReference type="Proteomes" id="UP000637695">
    <property type="component" value="Unassembled WGS sequence"/>
</dbReference>
<keyword evidence="2" id="KW-1185">Reference proteome</keyword>
<sequence length="131" mass="13989">MAKRVAIIASHGGLDTAYKVLNIATTAAATDAEVGVFFTFDGLNIIHKDAAKRLTLPPGMEAYMEGFQRAQVPAVAELLQVAKESGVKLIACQMTMDVMNLKKEDFIDGVEVGGAATFLDFAYDADVTLAF</sequence>
<gene>
    <name evidence="1" type="ORF">GCM10010885_19620</name>
</gene>
<accession>A0A917NLM6</accession>
<reference evidence="1" key="2">
    <citation type="submission" date="2020-09" db="EMBL/GenBank/DDBJ databases">
        <authorList>
            <person name="Sun Q."/>
            <person name="Ohkuma M."/>
        </authorList>
    </citation>
    <scope>NUCLEOTIDE SEQUENCE</scope>
    <source>
        <strain evidence="1">JCM 18487</strain>
    </source>
</reference>
<dbReference type="EMBL" id="BMOY01000033">
    <property type="protein sequence ID" value="GGJ10515.1"/>
    <property type="molecule type" value="Genomic_DNA"/>
</dbReference>
<dbReference type="InterPro" id="IPR027396">
    <property type="entry name" value="DsrEFH-like"/>
</dbReference>
<reference evidence="1" key="1">
    <citation type="journal article" date="2014" name="Int. J. Syst. Evol. Microbiol.">
        <title>Complete genome sequence of Corynebacterium casei LMG S-19264T (=DSM 44701T), isolated from a smear-ripened cheese.</title>
        <authorList>
            <consortium name="US DOE Joint Genome Institute (JGI-PGF)"/>
            <person name="Walter F."/>
            <person name="Albersmeier A."/>
            <person name="Kalinowski J."/>
            <person name="Ruckert C."/>
        </authorList>
    </citation>
    <scope>NUCLEOTIDE SEQUENCE</scope>
    <source>
        <strain evidence="1">JCM 18487</strain>
    </source>
</reference>
<dbReference type="SUPFAM" id="SSF75169">
    <property type="entry name" value="DsrEFH-like"/>
    <property type="match status" value="1"/>
</dbReference>
<dbReference type="InterPro" id="IPR032836">
    <property type="entry name" value="DsrE2-like"/>
</dbReference>
<dbReference type="Pfam" id="PF13686">
    <property type="entry name" value="DrsE_2"/>
    <property type="match status" value="2"/>
</dbReference>
<dbReference type="Gene3D" id="3.40.1260.10">
    <property type="entry name" value="DsrEFH-like"/>
    <property type="match status" value="2"/>
</dbReference>
<dbReference type="RefSeq" id="WP_188882772.1">
    <property type="nucleotide sequence ID" value="NZ_BMOY01000033.1"/>
</dbReference>
<comment type="caution">
    <text evidence="1">The sequence shown here is derived from an EMBL/GenBank/DDBJ whole genome shotgun (WGS) entry which is preliminary data.</text>
</comment>
<organism evidence="1 2">
    <name type="scientific">Alicyclobacillus cellulosilyticus</name>
    <dbReference type="NCBI Taxonomy" id="1003997"/>
    <lineage>
        <taxon>Bacteria</taxon>
        <taxon>Bacillati</taxon>
        <taxon>Bacillota</taxon>
        <taxon>Bacilli</taxon>
        <taxon>Bacillales</taxon>
        <taxon>Alicyclobacillaceae</taxon>
        <taxon>Alicyclobacillus</taxon>
    </lineage>
</organism>
<dbReference type="PANTHER" id="PTHR34655">
    <property type="entry name" value="CONSERVED WITHIN P. AEROPHILUM"/>
    <property type="match status" value="1"/>
</dbReference>
<proteinExistence type="predicted"/>
<dbReference type="PANTHER" id="PTHR34655:SF2">
    <property type="entry name" value="PEROXIREDOXIN FAMILY PROTEIN"/>
    <property type="match status" value="1"/>
</dbReference>
<protein>
    <submittedName>
        <fullName evidence="1">NADH dehydrogenase</fullName>
    </submittedName>
</protein>
<evidence type="ECO:0000313" key="1">
    <source>
        <dbReference type="EMBL" id="GGJ10515.1"/>
    </source>
</evidence>
<dbReference type="AlphaFoldDB" id="A0A917NLM6"/>
<name>A0A917NLM6_9BACL</name>
<evidence type="ECO:0000313" key="2">
    <source>
        <dbReference type="Proteomes" id="UP000637695"/>
    </source>
</evidence>